<evidence type="ECO:0000256" key="1">
    <source>
        <dbReference type="ARBA" id="ARBA00005196"/>
    </source>
</evidence>
<evidence type="ECO:0000256" key="4">
    <source>
        <dbReference type="ARBA" id="ARBA00022605"/>
    </source>
</evidence>
<comment type="subunit">
    <text evidence="8">Homodimer.</text>
</comment>
<feature type="binding site" evidence="8">
    <location>
        <begin position="221"/>
        <end position="222"/>
    </location>
    <ligand>
        <name>substrate</name>
    </ligand>
</feature>
<feature type="binding site" evidence="8">
    <location>
        <begin position="76"/>
        <end position="77"/>
    </location>
    <ligand>
        <name>substrate</name>
    </ligand>
</feature>
<evidence type="ECO:0000256" key="7">
    <source>
        <dbReference type="ARBA" id="ARBA00051712"/>
    </source>
</evidence>
<keyword evidence="4 8" id="KW-0028">Amino-acid biosynthesis</keyword>
<feature type="binding site" evidence="8">
    <location>
        <position position="13"/>
    </location>
    <ligand>
        <name>substrate</name>
    </ligand>
</feature>
<feature type="binding site" evidence="8">
    <location>
        <position position="46"/>
    </location>
    <ligand>
        <name>substrate</name>
    </ligand>
</feature>
<sequence>MAIRFTKMHGSGNDFVVIDSRDGALALDVAVIRAMADRHTGIGFDQLLSVEPARDGSSAFYYGIWNGDGSPSGQCGNGVRCVAAWLHRAGALPLGETVRIQSPSGPVAVRMLDAHQVTVDMGEPIFDPARIPFDAPHVTNRYVLDVDGQPVEIGAVSMGNPHAVVVEDAVSSKAMARLGPALTAHPRFREGANAGFVQKLSRQHLRLFVHERGAGWTQACGTGACAAMAVLRHRGEVDERVQVDLPGGSLHIEWSGPGQTLWMTGPAAFVFEGEWLDPQRDD</sequence>
<dbReference type="NCBIfam" id="TIGR00652">
    <property type="entry name" value="DapF"/>
    <property type="match status" value="1"/>
</dbReference>
<keyword evidence="8" id="KW-0963">Cytoplasm</keyword>
<evidence type="ECO:0000256" key="2">
    <source>
        <dbReference type="ARBA" id="ARBA00010219"/>
    </source>
</evidence>
<keyword evidence="11" id="KW-1185">Reference proteome</keyword>
<comment type="catalytic activity">
    <reaction evidence="7 8">
        <text>(2S,6S)-2,6-diaminopimelate = meso-2,6-diaminopimelate</text>
        <dbReference type="Rhea" id="RHEA:15393"/>
        <dbReference type="ChEBI" id="CHEBI:57609"/>
        <dbReference type="ChEBI" id="CHEBI:57791"/>
        <dbReference type="EC" id="5.1.1.7"/>
    </reaction>
</comment>
<comment type="subcellular location">
    <subcellularLocation>
        <location evidence="8">Cytoplasm</location>
    </subcellularLocation>
</comment>
<keyword evidence="6 8" id="KW-0413">Isomerase</keyword>
<dbReference type="Proteomes" id="UP000267077">
    <property type="component" value="Unassembled WGS sequence"/>
</dbReference>
<dbReference type="PANTHER" id="PTHR31689">
    <property type="entry name" value="DIAMINOPIMELATE EPIMERASE, CHLOROPLASTIC"/>
    <property type="match status" value="1"/>
</dbReference>
<evidence type="ECO:0000313" key="10">
    <source>
        <dbReference type="EMBL" id="RUL63330.1"/>
    </source>
</evidence>
<feature type="binding site" evidence="8">
    <location>
        <position position="193"/>
    </location>
    <ligand>
        <name>substrate</name>
    </ligand>
</feature>
<accession>A0A3S0PY04</accession>
<dbReference type="OrthoDB" id="9805408at2"/>
<dbReference type="InterPro" id="IPR001653">
    <property type="entry name" value="DAP_epimerase_DapF"/>
</dbReference>
<feature type="site" description="Could be important to modulate the pK values of the two catalytic cysteine residues" evidence="8">
    <location>
        <position position="211"/>
    </location>
</feature>
<dbReference type="Pfam" id="PF01678">
    <property type="entry name" value="DAP_epimerase"/>
    <property type="match status" value="2"/>
</dbReference>
<evidence type="ECO:0000256" key="9">
    <source>
        <dbReference type="PROSITE-ProRule" id="PRU10125"/>
    </source>
</evidence>
<proteinExistence type="inferred from homology"/>
<feature type="active site" description="Proton acceptor" evidence="8">
    <location>
        <position position="220"/>
    </location>
</feature>
<evidence type="ECO:0000256" key="8">
    <source>
        <dbReference type="HAMAP-Rule" id="MF_00197"/>
    </source>
</evidence>
<dbReference type="InterPro" id="IPR018510">
    <property type="entry name" value="DAP_epimerase_AS"/>
</dbReference>
<evidence type="ECO:0000256" key="3">
    <source>
        <dbReference type="ARBA" id="ARBA00013080"/>
    </source>
</evidence>
<comment type="pathway">
    <text evidence="1 8">Amino-acid biosynthesis; L-lysine biosynthesis via DAP pathway; DL-2,6-diaminopimelate from LL-2,6-diaminopimelate: step 1/1.</text>
</comment>
<reference evidence="10 11" key="1">
    <citation type="submission" date="2018-12" db="EMBL/GenBank/DDBJ databases">
        <title>Dyella dinghuensis sp. nov. DHOA06 and Dyella choica sp. nov. 4M-K27, isolated from forest soil.</title>
        <authorList>
            <person name="Qiu L.-H."/>
            <person name="Gao Z.-H."/>
        </authorList>
    </citation>
    <scope>NUCLEOTIDE SEQUENCE [LARGE SCALE GENOMIC DNA]</scope>
    <source>
        <strain evidence="10 11">DHOA06</strain>
    </source>
</reference>
<dbReference type="PROSITE" id="PS01326">
    <property type="entry name" value="DAP_EPIMERASE"/>
    <property type="match status" value="1"/>
</dbReference>
<dbReference type="UniPathway" id="UPA00034">
    <property type="reaction ID" value="UER00025"/>
</dbReference>
<evidence type="ECO:0000313" key="11">
    <source>
        <dbReference type="Proteomes" id="UP000267077"/>
    </source>
</evidence>
<dbReference type="GO" id="GO:0005829">
    <property type="term" value="C:cytosol"/>
    <property type="evidence" value="ECO:0007669"/>
    <property type="project" value="TreeGrafter"/>
</dbReference>
<comment type="similarity">
    <text evidence="2 8">Belongs to the diaminopimelate epimerase family.</text>
</comment>
<dbReference type="SUPFAM" id="SSF54506">
    <property type="entry name" value="Diaminopimelate epimerase-like"/>
    <property type="match status" value="1"/>
</dbReference>
<dbReference type="GO" id="GO:0009089">
    <property type="term" value="P:lysine biosynthetic process via diaminopimelate"/>
    <property type="evidence" value="ECO:0007669"/>
    <property type="project" value="UniProtKB-UniRule"/>
</dbReference>
<feature type="site" description="Important for dimerization" evidence="8">
    <location>
        <position position="271"/>
    </location>
</feature>
<dbReference type="PANTHER" id="PTHR31689:SF0">
    <property type="entry name" value="DIAMINOPIMELATE EPIMERASE"/>
    <property type="match status" value="1"/>
</dbReference>
<dbReference type="RefSeq" id="WP_126674265.1">
    <property type="nucleotide sequence ID" value="NZ_RYZR01000006.1"/>
</dbReference>
<evidence type="ECO:0000256" key="6">
    <source>
        <dbReference type="ARBA" id="ARBA00023235"/>
    </source>
</evidence>
<gene>
    <name evidence="8" type="primary">dapF</name>
    <name evidence="10" type="ORF">EKH79_13130</name>
</gene>
<name>A0A3S0PY04_9GAMM</name>
<feature type="active site" description="Proton donor" evidence="8">
    <location>
        <position position="75"/>
    </location>
</feature>
<dbReference type="EMBL" id="RYZR01000006">
    <property type="protein sequence ID" value="RUL63330.1"/>
    <property type="molecule type" value="Genomic_DNA"/>
</dbReference>
<dbReference type="Gene3D" id="3.10.310.10">
    <property type="entry name" value="Diaminopimelate Epimerase, Chain A, domain 1"/>
    <property type="match status" value="2"/>
</dbReference>
<feature type="binding site" evidence="8">
    <location>
        <begin position="211"/>
        <end position="212"/>
    </location>
    <ligand>
        <name>substrate</name>
    </ligand>
</feature>
<evidence type="ECO:0000256" key="5">
    <source>
        <dbReference type="ARBA" id="ARBA00023154"/>
    </source>
</evidence>
<comment type="caution">
    <text evidence="10">The sequence shown here is derived from an EMBL/GenBank/DDBJ whole genome shotgun (WGS) entry which is preliminary data.</text>
</comment>
<organism evidence="10 11">
    <name type="scientific">Dyella dinghuensis</name>
    <dbReference type="NCBI Taxonomy" id="1920169"/>
    <lineage>
        <taxon>Bacteria</taxon>
        <taxon>Pseudomonadati</taxon>
        <taxon>Pseudomonadota</taxon>
        <taxon>Gammaproteobacteria</taxon>
        <taxon>Lysobacterales</taxon>
        <taxon>Rhodanobacteraceae</taxon>
        <taxon>Dyella</taxon>
    </lineage>
</organism>
<feature type="site" description="Could be important to modulate the pK values of the two catalytic cysteine residues" evidence="8">
    <location>
        <position position="162"/>
    </location>
</feature>
<feature type="binding site" evidence="8">
    <location>
        <position position="160"/>
    </location>
    <ligand>
        <name>substrate</name>
    </ligand>
</feature>
<dbReference type="AlphaFoldDB" id="A0A3S0PY04"/>
<feature type="binding site" evidence="8">
    <location>
        <position position="66"/>
    </location>
    <ligand>
        <name>substrate</name>
    </ligand>
</feature>
<feature type="active site" evidence="9">
    <location>
        <position position="75"/>
    </location>
</feature>
<dbReference type="HAMAP" id="MF_00197">
    <property type="entry name" value="DAP_epimerase"/>
    <property type="match status" value="1"/>
</dbReference>
<dbReference type="EC" id="5.1.1.7" evidence="3 8"/>
<dbReference type="GO" id="GO:0008837">
    <property type="term" value="F:diaminopimelate epimerase activity"/>
    <property type="evidence" value="ECO:0007669"/>
    <property type="project" value="UniProtKB-UniRule"/>
</dbReference>
<comment type="function">
    <text evidence="8">Catalyzes the stereoinversion of LL-2,6-diaminopimelate (L,L-DAP) to meso-diaminopimelate (meso-DAP), a precursor of L-lysine and an essential component of the bacterial peptidoglycan.</text>
</comment>
<protein>
    <recommendedName>
        <fullName evidence="3 8">Diaminopimelate epimerase</fullName>
        <shortName evidence="8">DAP epimerase</shortName>
        <ecNumber evidence="3 8">5.1.1.7</ecNumber>
    </recommendedName>
    <alternativeName>
        <fullName evidence="8">PLP-independent amino acid racemase</fullName>
    </alternativeName>
</protein>
<keyword evidence="5 8" id="KW-0457">Lysine biosynthesis</keyword>